<dbReference type="PANTHER" id="PTHR42791">
    <property type="entry name" value="GNAT FAMILY ACETYLTRANSFERASE"/>
    <property type="match status" value="1"/>
</dbReference>
<dbReference type="EMBL" id="JAQGDS010000006">
    <property type="protein sequence ID" value="KAJ6259743.1"/>
    <property type="molecule type" value="Genomic_DNA"/>
</dbReference>
<dbReference type="SUPFAM" id="SSF55729">
    <property type="entry name" value="Acyl-CoA N-acyltransferases (Nat)"/>
    <property type="match status" value="1"/>
</dbReference>
<proteinExistence type="predicted"/>
<dbReference type="AlphaFoldDB" id="A0AAD6IVZ6"/>
<comment type="caution">
    <text evidence="1">The sequence shown here is derived from an EMBL/GenBank/DDBJ whole genome shotgun (WGS) entry which is preliminary data.</text>
</comment>
<organism evidence="1 2">
    <name type="scientific">Drechslerella dactyloides</name>
    <name type="common">Nematode-trapping fungus</name>
    <name type="synonym">Arthrobotrys dactyloides</name>
    <dbReference type="NCBI Taxonomy" id="74499"/>
    <lineage>
        <taxon>Eukaryota</taxon>
        <taxon>Fungi</taxon>
        <taxon>Dikarya</taxon>
        <taxon>Ascomycota</taxon>
        <taxon>Pezizomycotina</taxon>
        <taxon>Orbiliomycetes</taxon>
        <taxon>Orbiliales</taxon>
        <taxon>Orbiliaceae</taxon>
        <taxon>Drechslerella</taxon>
    </lineage>
</organism>
<reference evidence="1" key="1">
    <citation type="submission" date="2023-01" db="EMBL/GenBank/DDBJ databases">
        <title>The chitinases involved in constricting ring structure development in the nematode-trapping fungus Drechslerella dactyloides.</title>
        <authorList>
            <person name="Wang R."/>
            <person name="Zhang L."/>
            <person name="Tang P."/>
            <person name="Li S."/>
            <person name="Liang L."/>
        </authorList>
    </citation>
    <scope>NUCLEOTIDE SEQUENCE</scope>
    <source>
        <strain evidence="1">YMF1.00031</strain>
    </source>
</reference>
<dbReference type="InterPro" id="IPR052523">
    <property type="entry name" value="Trichothecene_AcTrans"/>
</dbReference>
<evidence type="ECO:0008006" key="3">
    <source>
        <dbReference type="Google" id="ProtNLM"/>
    </source>
</evidence>
<keyword evidence="2" id="KW-1185">Reference proteome</keyword>
<accession>A0AAD6IVZ6</accession>
<dbReference type="Gene3D" id="3.40.630.30">
    <property type="match status" value="1"/>
</dbReference>
<name>A0AAD6IVZ6_DREDA</name>
<evidence type="ECO:0000313" key="2">
    <source>
        <dbReference type="Proteomes" id="UP001221413"/>
    </source>
</evidence>
<dbReference type="PANTHER" id="PTHR42791:SF2">
    <property type="entry name" value="N-ACETYLTRANSFERASE DOMAIN-CONTAINING PROTEIN"/>
    <property type="match status" value="1"/>
</dbReference>
<dbReference type="CDD" id="cd04301">
    <property type="entry name" value="NAT_SF"/>
    <property type="match status" value="1"/>
</dbReference>
<evidence type="ECO:0000313" key="1">
    <source>
        <dbReference type="EMBL" id="KAJ6259743.1"/>
    </source>
</evidence>
<dbReference type="Proteomes" id="UP001221413">
    <property type="component" value="Unassembled WGS sequence"/>
</dbReference>
<sequence length="253" mass="28621">MATLSPTTENHIDSVFENALWPVDIVSSERLRFDPNIRHKPPPGFAVREAAYDDIPELSRVDFSAYNEGYDFWKRLAPEDAATRHWFEGYWSDAISSNDMKIFVVQDLSKNGKLAALMRWGLPIRAADKRQNAPKKQRTYPSQLAEALWSRTAKTHLEVMGDRPHWKSDHLAVDPAHSGKGLAKMLMHWGCRQADKGGIEVYGSAMSLALPIWIKHFGFKERKIIDIPLAGCSESFKVVGIVRPPQVPSKSRI</sequence>
<gene>
    <name evidence="1" type="ORF">Dda_5383</name>
</gene>
<dbReference type="InterPro" id="IPR016181">
    <property type="entry name" value="Acyl_CoA_acyltransferase"/>
</dbReference>
<protein>
    <recommendedName>
        <fullName evidence="3">N-acetyltransferase domain-containing protein</fullName>
    </recommendedName>
</protein>